<feature type="binding site" evidence="6">
    <location>
        <position position="431"/>
    </location>
    <ligand>
        <name>Fe cation</name>
        <dbReference type="ChEBI" id="CHEBI:24875"/>
    </ligand>
</feature>
<dbReference type="Pfam" id="PF00374">
    <property type="entry name" value="NiFeSe_Hases"/>
    <property type="match status" value="2"/>
</dbReference>
<dbReference type="Proteomes" id="UP000034050">
    <property type="component" value="Unassembled WGS sequence"/>
</dbReference>
<dbReference type="Gene3D" id="1.10.645.10">
    <property type="entry name" value="Cytochrome-c3 Hydrogenase, chain B"/>
    <property type="match status" value="1"/>
</dbReference>
<comment type="similarity">
    <text evidence="2">Belongs to the [NiFe]/[NiFeSe] hydrogenase large subunit family.</text>
</comment>
<feature type="binding site" evidence="6">
    <location>
        <position position="384"/>
    </location>
    <ligand>
        <name>Mg(2+)</name>
        <dbReference type="ChEBI" id="CHEBI:18420"/>
    </ligand>
</feature>
<dbReference type="InterPro" id="IPR018194">
    <property type="entry name" value="Ni-dep_hyd_lsu_Ni_BS"/>
</dbReference>
<comment type="caution">
    <text evidence="7">The sequence shown here is derived from an EMBL/GenBank/DDBJ whole genome shotgun (WGS) entry which is preliminary data.</text>
</comment>
<dbReference type="SUPFAM" id="SSF56762">
    <property type="entry name" value="HydB/Nqo4-like"/>
    <property type="match status" value="1"/>
</dbReference>
<evidence type="ECO:0000256" key="3">
    <source>
        <dbReference type="ARBA" id="ARBA00022596"/>
    </source>
</evidence>
<reference evidence="7 8" key="1">
    <citation type="journal article" date="2015" name="Nature">
        <title>rRNA introns, odd ribosomes, and small enigmatic genomes across a large radiation of phyla.</title>
        <authorList>
            <person name="Brown C.T."/>
            <person name="Hug L.A."/>
            <person name="Thomas B.C."/>
            <person name="Sharon I."/>
            <person name="Castelle C.J."/>
            <person name="Singh A."/>
            <person name="Wilkins M.J."/>
            <person name="Williams K.H."/>
            <person name="Banfield J.F."/>
        </authorList>
    </citation>
    <scope>NUCLEOTIDE SEQUENCE [LARGE SCALE GENOMIC DNA]</scope>
</reference>
<sequence length="441" mass="49168">MHTTNLDLSLTEITKIEGTATLDLKIREGTVTECNFGITEMKRFFTTAISGKPILAVPQLVARICGTCSNAHLLCSIKSIENGLGLIPSPQTMLLRKLLNFGLIIRDHGLHLYVFVLPDLFNRDSILAFDENNPVEHELLHDCFNVKEVGNKLGIITGGRSVHAPFATLGGFIKIPTKEELQALIPELKTIRPRVLHLIDVFWKCQFKQDINVKFLALTDKNYSFLDGVVKTSDGETVSQEQFGERLKRRIIPYSQATGYFFGEALHMVGALARINLNQESLHPKTKQAAEKALAVFPSQNIYHNNLAQAIEMLHAVDSSIDLINEYQAEPEKPQALRHPGGGQNGLPRGGENTTGIGLIEAPRGTLFHKMEITSDGKIKQGKIIVPTGQNQIGIEHAIREYVTNNIDQPKEILSHEIEKLIRAYDPCMSCATHFLKVRWK</sequence>
<keyword evidence="3 6" id="KW-0533">Nickel</keyword>
<dbReference type="PANTHER" id="PTHR43600:SF2">
    <property type="entry name" value="F420-NON-REDUCING HYDROGENASE VHU SUBUNIT A"/>
    <property type="match status" value="1"/>
</dbReference>
<dbReference type="AlphaFoldDB" id="A0A0G1CLY1"/>
<feature type="binding site" evidence="6">
    <location>
        <position position="434"/>
    </location>
    <ligand>
        <name>Mg(2+)</name>
        <dbReference type="ChEBI" id="CHEBI:18420"/>
    </ligand>
</feature>
<keyword evidence="6" id="KW-0408">Iron</keyword>
<protein>
    <submittedName>
        <fullName evidence="7">Nickel-dependent hydrogenase large subunit</fullName>
    </submittedName>
</protein>
<gene>
    <name evidence="7" type="ORF">UV61_C0009G0044</name>
</gene>
<feature type="binding site" evidence="6">
    <location>
        <position position="68"/>
    </location>
    <ligand>
        <name>Fe cation</name>
        <dbReference type="ChEBI" id="CHEBI:24875"/>
    </ligand>
</feature>
<feature type="binding site" evidence="6">
    <location>
        <position position="428"/>
    </location>
    <ligand>
        <name>Ni(2+)</name>
        <dbReference type="ChEBI" id="CHEBI:49786"/>
    </ligand>
</feature>
<name>A0A0G1CLY1_9BACT</name>
<dbReference type="GO" id="GO:0016151">
    <property type="term" value="F:nickel cation binding"/>
    <property type="evidence" value="ECO:0007669"/>
    <property type="project" value="InterPro"/>
</dbReference>
<dbReference type="PANTHER" id="PTHR43600">
    <property type="entry name" value="COENZYME F420 HYDROGENASE, SUBUNIT ALPHA"/>
    <property type="match status" value="1"/>
</dbReference>
<organism evidence="7 8">
    <name type="scientific">Candidatus Gottesmanbacteria bacterium GW2011_GWB1_43_11</name>
    <dbReference type="NCBI Taxonomy" id="1618446"/>
    <lineage>
        <taxon>Bacteria</taxon>
        <taxon>Candidatus Gottesmaniibacteriota</taxon>
    </lineage>
</organism>
<evidence type="ECO:0000256" key="1">
    <source>
        <dbReference type="ARBA" id="ARBA00001967"/>
    </source>
</evidence>
<dbReference type="InterPro" id="IPR029014">
    <property type="entry name" value="NiFe-Hase_large"/>
</dbReference>
<evidence type="ECO:0000313" key="8">
    <source>
        <dbReference type="Proteomes" id="UP000034050"/>
    </source>
</evidence>
<dbReference type="GO" id="GO:0008901">
    <property type="term" value="F:ferredoxin hydrogenase activity"/>
    <property type="evidence" value="ECO:0007669"/>
    <property type="project" value="InterPro"/>
</dbReference>
<comment type="cofactor">
    <cofactor evidence="1 6">
        <name>Ni(2+)</name>
        <dbReference type="ChEBI" id="CHEBI:49786"/>
    </cofactor>
</comment>
<keyword evidence="5" id="KW-0560">Oxidoreductase</keyword>
<feature type="binding site" evidence="6">
    <location>
        <position position="65"/>
    </location>
    <ligand>
        <name>Ni(2+)</name>
        <dbReference type="ChEBI" id="CHEBI:49786"/>
    </ligand>
</feature>
<accession>A0A0G1CLY1</accession>
<feature type="binding site" evidence="6">
    <location>
        <position position="68"/>
    </location>
    <ligand>
        <name>Ni(2+)</name>
        <dbReference type="ChEBI" id="CHEBI:49786"/>
    </ligand>
</feature>
<evidence type="ECO:0000256" key="4">
    <source>
        <dbReference type="ARBA" id="ARBA00022723"/>
    </source>
</evidence>
<comment type="cofactor">
    <cofactor evidence="6">
        <name>Fe cation</name>
        <dbReference type="ChEBI" id="CHEBI:24875"/>
    </cofactor>
</comment>
<keyword evidence="4 6" id="KW-0479">Metal-binding</keyword>
<evidence type="ECO:0000313" key="7">
    <source>
        <dbReference type="EMBL" id="KKS86517.1"/>
    </source>
</evidence>
<dbReference type="STRING" id="1618446.UV61_C0009G0044"/>
<evidence type="ECO:0000256" key="6">
    <source>
        <dbReference type="PIRSR" id="PIRSR601501-1"/>
    </source>
</evidence>
<proteinExistence type="inferred from homology"/>
<dbReference type="PROSITE" id="PS00508">
    <property type="entry name" value="NI_HGENASE_L_2"/>
    <property type="match status" value="1"/>
</dbReference>
<evidence type="ECO:0000256" key="2">
    <source>
        <dbReference type="ARBA" id="ARBA00009292"/>
    </source>
</evidence>
<keyword evidence="6" id="KW-0460">Magnesium</keyword>
<dbReference type="InterPro" id="IPR001501">
    <property type="entry name" value="Ni-dep_hyd_lsu"/>
</dbReference>
<dbReference type="EMBL" id="LCFD01000009">
    <property type="protein sequence ID" value="KKS86517.1"/>
    <property type="molecule type" value="Genomic_DNA"/>
</dbReference>
<evidence type="ECO:0000256" key="5">
    <source>
        <dbReference type="ARBA" id="ARBA00023002"/>
    </source>
</evidence>